<dbReference type="STRING" id="36087.A0A077ZND4"/>
<dbReference type="SUPFAM" id="SSF117281">
    <property type="entry name" value="Kelch motif"/>
    <property type="match status" value="1"/>
</dbReference>
<gene>
    <name evidence="1" type="ORF">TTRE_0000977801</name>
</gene>
<evidence type="ECO:0000313" key="1">
    <source>
        <dbReference type="EMBL" id="CDW61323.1"/>
    </source>
</evidence>
<proteinExistence type="predicted"/>
<evidence type="ECO:0000313" key="2">
    <source>
        <dbReference type="Proteomes" id="UP000030665"/>
    </source>
</evidence>
<protein>
    <submittedName>
        <fullName evidence="1">Uncharacterized protein</fullName>
    </submittedName>
</protein>
<dbReference type="OrthoDB" id="9998912at2759"/>
<reference evidence="1" key="1">
    <citation type="submission" date="2014-01" db="EMBL/GenBank/DDBJ databases">
        <authorList>
            <person name="Aslett M."/>
        </authorList>
    </citation>
    <scope>NUCLEOTIDE SEQUENCE</scope>
</reference>
<accession>A0A077ZND4</accession>
<dbReference type="Proteomes" id="UP000030665">
    <property type="component" value="Unassembled WGS sequence"/>
</dbReference>
<reference evidence="1" key="2">
    <citation type="submission" date="2014-03" db="EMBL/GenBank/DDBJ databases">
        <title>The whipworm genome and dual-species transcriptomics of an intimate host-pathogen interaction.</title>
        <authorList>
            <person name="Foth B.J."/>
            <person name="Tsai I.J."/>
            <person name="Reid A.J."/>
            <person name="Bancroft A.J."/>
            <person name="Nichol S."/>
            <person name="Tracey A."/>
            <person name="Holroyd N."/>
            <person name="Cotton J.A."/>
            <person name="Stanley E.J."/>
            <person name="Zarowiecki M."/>
            <person name="Liu J.Z."/>
            <person name="Huckvale T."/>
            <person name="Cooper P.J."/>
            <person name="Grencis R.K."/>
            <person name="Berriman M."/>
        </authorList>
    </citation>
    <scope>NUCLEOTIDE SEQUENCE [LARGE SCALE GENOMIC DNA]</scope>
</reference>
<name>A0A077ZND4_TRITR</name>
<dbReference type="Gene3D" id="2.120.10.80">
    <property type="entry name" value="Kelch-type beta propeller"/>
    <property type="match status" value="1"/>
</dbReference>
<keyword evidence="2" id="KW-1185">Reference proteome</keyword>
<dbReference type="AlphaFoldDB" id="A0A077ZND4"/>
<sequence>MVDDLYLYDPAKQRARIRSVENSSSIPYSPTTSVAPYNNSSIGCSSKVFLGCGTWSTLTIPDYLNTTLSRYGHRTVVHEKMMYLFGGFSGTLMNDVLLFKPGNCMHNRAKEECPNSQQGSKCVIYKGRCRSLEDALRQTEVEKRGSQTIETPCSYKSFGRNLNCASISDCATCTSIEGHPCRWCGDRCATDCPSHQVLEILVEIKKPDLCPTTINCSFFYNCHACETASPHCTWIFNEHHVYTCTEVKTPPENSVKKKSLSEIARTSGMDVSACKPCSLISTCSECTKNGYAQDSARF</sequence>
<organism evidence="1 2">
    <name type="scientific">Trichuris trichiura</name>
    <name type="common">Whipworm</name>
    <name type="synonym">Trichocephalus trichiurus</name>
    <dbReference type="NCBI Taxonomy" id="36087"/>
    <lineage>
        <taxon>Eukaryota</taxon>
        <taxon>Metazoa</taxon>
        <taxon>Ecdysozoa</taxon>
        <taxon>Nematoda</taxon>
        <taxon>Enoplea</taxon>
        <taxon>Dorylaimia</taxon>
        <taxon>Trichinellida</taxon>
        <taxon>Trichuridae</taxon>
        <taxon>Trichuris</taxon>
    </lineage>
</organism>
<dbReference type="EMBL" id="HG808823">
    <property type="protein sequence ID" value="CDW61323.1"/>
    <property type="molecule type" value="Genomic_DNA"/>
</dbReference>
<dbReference type="InterPro" id="IPR015915">
    <property type="entry name" value="Kelch-typ_b-propeller"/>
</dbReference>